<evidence type="ECO:0000313" key="8">
    <source>
        <dbReference type="EMBL" id="BAB17921.1"/>
    </source>
</evidence>
<evidence type="ECO:0000256" key="5">
    <source>
        <dbReference type="PIRSR" id="PIRSR606118-50"/>
    </source>
</evidence>
<evidence type="ECO:0000256" key="6">
    <source>
        <dbReference type="PROSITE-ProRule" id="PRU10137"/>
    </source>
</evidence>
<name>Q7DL26_9ACTN</name>
<dbReference type="PANTHER" id="PTHR30461">
    <property type="entry name" value="DNA-INVERTASE FROM LAMBDOID PROPHAGE"/>
    <property type="match status" value="1"/>
</dbReference>
<dbReference type="EMBL" id="AB007909">
    <property type="protein sequence ID" value="BAB17921.1"/>
    <property type="molecule type" value="Genomic_DNA"/>
</dbReference>
<dbReference type="SUPFAM" id="SSF46689">
    <property type="entry name" value="Homeodomain-like"/>
    <property type="match status" value="1"/>
</dbReference>
<dbReference type="Pfam" id="PF00239">
    <property type="entry name" value="Resolvase"/>
    <property type="match status" value="1"/>
</dbReference>
<dbReference type="InterPro" id="IPR006118">
    <property type="entry name" value="Recombinase_CS"/>
</dbReference>
<dbReference type="Gene3D" id="3.40.50.1390">
    <property type="entry name" value="Resolvase, N-terminal catalytic domain"/>
    <property type="match status" value="1"/>
</dbReference>
<sequence>MSITGYARVSTAEQHEAAQIDALKAAGADPIYIDKASGATMARPQWRACLAGLGPGDTLMVTRIDRLGRSLADLVATLDALGRRGVGFRSLAEQLDTTSPGGLALFQMAGVFAEFERQLIAARTRDGLAAARARGHRPGRPAALTAEQQASARDMRAAGASLGSIARILGVSTRTITRVTT</sequence>
<evidence type="ECO:0000256" key="1">
    <source>
        <dbReference type="ARBA" id="ARBA00009913"/>
    </source>
</evidence>
<geneLocation type="plasmid" evidence="8">
    <name>pRGO1</name>
</geneLocation>
<keyword evidence="4" id="KW-0233">DNA recombination</keyword>
<dbReference type="InterPro" id="IPR036162">
    <property type="entry name" value="Resolvase-like_N_sf"/>
</dbReference>
<evidence type="ECO:0000256" key="3">
    <source>
        <dbReference type="ARBA" id="ARBA00023125"/>
    </source>
</evidence>
<evidence type="ECO:0000256" key="2">
    <source>
        <dbReference type="ARBA" id="ARBA00022908"/>
    </source>
</evidence>
<protein>
    <submittedName>
        <fullName evidence="8">Resolvase</fullName>
    </submittedName>
</protein>
<dbReference type="InterPro" id="IPR009057">
    <property type="entry name" value="Homeodomain-like_sf"/>
</dbReference>
<dbReference type="GO" id="GO:0000150">
    <property type="term" value="F:DNA strand exchange activity"/>
    <property type="evidence" value="ECO:0007669"/>
    <property type="project" value="InterPro"/>
</dbReference>
<dbReference type="GO" id="GO:0015074">
    <property type="term" value="P:DNA integration"/>
    <property type="evidence" value="ECO:0007669"/>
    <property type="project" value="UniProtKB-KW"/>
</dbReference>
<comment type="similarity">
    <text evidence="1">Belongs to the site-specific recombinase resolvase family.</text>
</comment>
<keyword evidence="3" id="KW-0238">DNA-binding</keyword>
<dbReference type="PROSITE" id="PS51736">
    <property type="entry name" value="RECOMBINASES_3"/>
    <property type="match status" value="1"/>
</dbReference>
<evidence type="ECO:0000256" key="4">
    <source>
        <dbReference type="ARBA" id="ARBA00023172"/>
    </source>
</evidence>
<dbReference type="SUPFAM" id="SSF53041">
    <property type="entry name" value="Resolvase-like"/>
    <property type="match status" value="1"/>
</dbReference>
<dbReference type="InterPro" id="IPR006119">
    <property type="entry name" value="Resolv_N"/>
</dbReference>
<evidence type="ECO:0000259" key="7">
    <source>
        <dbReference type="PROSITE" id="PS51736"/>
    </source>
</evidence>
<feature type="active site" description="O-(5'-phospho-DNA)-serine intermediate" evidence="5 6">
    <location>
        <position position="10"/>
    </location>
</feature>
<dbReference type="FunFam" id="3.40.50.1390:FF:000001">
    <property type="entry name" value="DNA recombinase"/>
    <property type="match status" value="1"/>
</dbReference>
<dbReference type="RefSeq" id="WP_010904254.1">
    <property type="nucleotide sequence ID" value="NC_002611.1"/>
</dbReference>
<dbReference type="CDD" id="cd03768">
    <property type="entry name" value="SR_ResInv"/>
    <property type="match status" value="1"/>
</dbReference>
<dbReference type="SMART" id="SM00857">
    <property type="entry name" value="Resolvase"/>
    <property type="match status" value="1"/>
</dbReference>
<keyword evidence="2" id="KW-0229">DNA integration</keyword>
<organism evidence="8">
    <name type="scientific">Acidipropionibacterium acidipropionici</name>
    <dbReference type="NCBI Taxonomy" id="1748"/>
    <lineage>
        <taxon>Bacteria</taxon>
        <taxon>Bacillati</taxon>
        <taxon>Actinomycetota</taxon>
        <taxon>Actinomycetes</taxon>
        <taxon>Propionibacteriales</taxon>
        <taxon>Propionibacteriaceae</taxon>
        <taxon>Acidipropionibacterium</taxon>
    </lineage>
</organism>
<dbReference type="Pfam" id="PF02796">
    <property type="entry name" value="HTH_7"/>
    <property type="match status" value="1"/>
</dbReference>
<dbReference type="GO" id="GO:0003677">
    <property type="term" value="F:DNA binding"/>
    <property type="evidence" value="ECO:0007669"/>
    <property type="project" value="UniProtKB-KW"/>
</dbReference>
<feature type="domain" description="Resolvase/invertase-type recombinase catalytic" evidence="7">
    <location>
        <begin position="2"/>
        <end position="135"/>
    </location>
</feature>
<proteinExistence type="inferred from homology"/>
<keyword evidence="8" id="KW-0614">Plasmid</keyword>
<dbReference type="AlphaFoldDB" id="Q7DL26"/>
<dbReference type="Gene3D" id="1.10.10.60">
    <property type="entry name" value="Homeodomain-like"/>
    <property type="match status" value="1"/>
</dbReference>
<reference evidence="8" key="1">
    <citation type="journal article" date="2000" name="Appl. Environ. Microbiol.">
        <title>Characterization of pRGO1, a plasmid from Propionibacterium acidipropionici, and its use for development of a host-vector system in propionibacteria.</title>
        <authorList>
            <person name="Kiatpapan P."/>
            <person name="Hashimoto Y."/>
            <person name="Nakamura H."/>
            <person name="Piao Y.Z."/>
            <person name="Ono H."/>
            <person name="Yamashita M."/>
            <person name="Murooka Y."/>
        </authorList>
    </citation>
    <scope>NUCLEOTIDE SEQUENCE</scope>
    <source>
        <strain evidence="8">E214</strain>
        <plasmid evidence="8">pRGO1</plasmid>
    </source>
</reference>
<dbReference type="PANTHER" id="PTHR30461:SF2">
    <property type="entry name" value="SERINE RECOMBINASE PINE-RELATED"/>
    <property type="match status" value="1"/>
</dbReference>
<dbReference type="CDD" id="cd00569">
    <property type="entry name" value="HTH_Hin_like"/>
    <property type="match status" value="1"/>
</dbReference>
<accession>Q7DL26</accession>
<dbReference type="InterPro" id="IPR006120">
    <property type="entry name" value="Resolvase_HTH_dom"/>
</dbReference>
<dbReference type="InterPro" id="IPR050639">
    <property type="entry name" value="SSR_resolvase"/>
</dbReference>
<dbReference type="PROSITE" id="PS00398">
    <property type="entry name" value="RECOMBINASES_2"/>
    <property type="match status" value="1"/>
</dbReference>
<dbReference type="PROSITE" id="PS00397">
    <property type="entry name" value="RECOMBINASES_1"/>
    <property type="match status" value="1"/>
</dbReference>